<evidence type="ECO:0000313" key="1">
    <source>
        <dbReference type="EMBL" id="CAE0478372.1"/>
    </source>
</evidence>
<dbReference type="AlphaFoldDB" id="A0A7S3VFU5"/>
<organism evidence="1">
    <name type="scientific">Chaetoceros debilis</name>
    <dbReference type="NCBI Taxonomy" id="122233"/>
    <lineage>
        <taxon>Eukaryota</taxon>
        <taxon>Sar</taxon>
        <taxon>Stramenopiles</taxon>
        <taxon>Ochrophyta</taxon>
        <taxon>Bacillariophyta</taxon>
        <taxon>Coscinodiscophyceae</taxon>
        <taxon>Chaetocerotophycidae</taxon>
        <taxon>Chaetocerotales</taxon>
        <taxon>Chaetocerotaceae</taxon>
        <taxon>Chaetoceros</taxon>
    </lineage>
</organism>
<protein>
    <submittedName>
        <fullName evidence="1">Uncharacterized protein</fullName>
    </submittedName>
</protein>
<dbReference type="EMBL" id="HBIO01030335">
    <property type="protein sequence ID" value="CAE0478372.1"/>
    <property type="molecule type" value="Transcribed_RNA"/>
</dbReference>
<proteinExistence type="predicted"/>
<gene>
    <name evidence="1" type="ORF">CDEB00056_LOCUS23225</name>
</gene>
<reference evidence="1" key="1">
    <citation type="submission" date="2021-01" db="EMBL/GenBank/DDBJ databases">
        <authorList>
            <person name="Corre E."/>
            <person name="Pelletier E."/>
            <person name="Niang G."/>
            <person name="Scheremetjew M."/>
            <person name="Finn R."/>
            <person name="Kale V."/>
            <person name="Holt S."/>
            <person name="Cochrane G."/>
            <person name="Meng A."/>
            <person name="Brown T."/>
            <person name="Cohen L."/>
        </authorList>
    </citation>
    <scope>NUCLEOTIDE SEQUENCE</scope>
    <source>
        <strain evidence="1">MM31A-1</strain>
    </source>
</reference>
<accession>A0A7S3VFU5</accession>
<name>A0A7S3VFU5_9STRA</name>
<sequence length="104" mass="11650">MPLLSKKGVPISSPNFFACSVVIMARSDKFPTKSLQFLSCSSEDVWMAEKVQNLRHADKKRKSSPEWLENEELKDMGSTSSIETELFLIPSTCSIIPKLSTIIL</sequence>